<dbReference type="InterPro" id="IPR050486">
    <property type="entry name" value="Mannose-1P_guanyltransferase"/>
</dbReference>
<accession>A0A0G0VDJ6</accession>
<dbReference type="Gene3D" id="3.90.550.10">
    <property type="entry name" value="Spore Coat Polysaccharide Biosynthesis Protein SpsA, Chain A"/>
    <property type="match status" value="1"/>
</dbReference>
<reference evidence="2 3" key="1">
    <citation type="journal article" date="2015" name="Nature">
        <title>rRNA introns, odd ribosomes, and small enigmatic genomes across a large radiation of phyla.</title>
        <authorList>
            <person name="Brown C.T."/>
            <person name="Hug L.A."/>
            <person name="Thomas B.C."/>
            <person name="Sharon I."/>
            <person name="Castelle C.J."/>
            <person name="Singh A."/>
            <person name="Wilkins M.J."/>
            <person name="Williams K.H."/>
            <person name="Banfield J.F."/>
        </authorList>
    </citation>
    <scope>NUCLEOTIDE SEQUENCE [LARGE SCALE GENOMIC DNA]</scope>
</reference>
<gene>
    <name evidence="2" type="ORF">UU50_C0012G0016</name>
</gene>
<dbReference type="InterPro" id="IPR029044">
    <property type="entry name" value="Nucleotide-diphossugar_trans"/>
</dbReference>
<organism evidence="2 3">
    <name type="scientific">Candidatus Uhrbacteria bacterium GW2011_GWC1_41_20</name>
    <dbReference type="NCBI Taxonomy" id="1618983"/>
    <lineage>
        <taxon>Bacteria</taxon>
        <taxon>Candidatus Uhriibacteriota</taxon>
    </lineage>
</organism>
<name>A0A0G0VDJ6_9BACT</name>
<evidence type="ECO:0000313" key="2">
    <source>
        <dbReference type="EMBL" id="KKR98968.1"/>
    </source>
</evidence>
<dbReference type="AlphaFoldDB" id="A0A0G0VDJ6"/>
<dbReference type="SUPFAM" id="SSF53448">
    <property type="entry name" value="Nucleotide-diphospho-sugar transferases"/>
    <property type="match status" value="1"/>
</dbReference>
<sequence>MKRPIQAILLAGGKGTRLAPLTDNCPKPMVLIHGRPMIEYVLDHLKKHGITSVALSVAHMGDQIKNYFDDGASFGMEISYLEEPEPMGTGGWTQLVDWDELDDNFIVANADNLFWIDIDKFFDRHKEVGGAATIGAIEIPVDKHAAYEVLVHDEDKSRLINYIDRKECESHLKNCDSIFVSSGWYIMTPRVRDLIPKQCPISNEIDIWPLLDKSDHDLGFYHATEPWFDSGTHERLERVAKFIKENILKD</sequence>
<comment type="caution">
    <text evidence="2">The sequence shown here is derived from an EMBL/GenBank/DDBJ whole genome shotgun (WGS) entry which is preliminary data.</text>
</comment>
<evidence type="ECO:0000259" key="1">
    <source>
        <dbReference type="Pfam" id="PF00483"/>
    </source>
</evidence>
<proteinExistence type="predicted"/>
<dbReference type="Pfam" id="PF00483">
    <property type="entry name" value="NTP_transferase"/>
    <property type="match status" value="1"/>
</dbReference>
<dbReference type="PANTHER" id="PTHR22572">
    <property type="entry name" value="SUGAR-1-PHOSPHATE GUANYL TRANSFERASE"/>
    <property type="match status" value="1"/>
</dbReference>
<dbReference type="EMBL" id="LCAW01000012">
    <property type="protein sequence ID" value="KKR98968.1"/>
    <property type="molecule type" value="Genomic_DNA"/>
</dbReference>
<evidence type="ECO:0000313" key="3">
    <source>
        <dbReference type="Proteomes" id="UP000033930"/>
    </source>
</evidence>
<dbReference type="InterPro" id="IPR005835">
    <property type="entry name" value="NTP_transferase_dom"/>
</dbReference>
<feature type="domain" description="Nucleotidyl transferase" evidence="1">
    <location>
        <begin position="7"/>
        <end position="245"/>
    </location>
</feature>
<protein>
    <recommendedName>
        <fullName evidence="1">Nucleotidyl transferase domain-containing protein</fullName>
    </recommendedName>
</protein>
<dbReference type="Proteomes" id="UP000033930">
    <property type="component" value="Unassembled WGS sequence"/>
</dbReference>
<dbReference type="CDD" id="cd04181">
    <property type="entry name" value="NTP_transferase"/>
    <property type="match status" value="1"/>
</dbReference>